<gene>
    <name evidence="2" type="ORF">ACFPRA_18890</name>
</gene>
<proteinExistence type="predicted"/>
<dbReference type="PANTHER" id="PTHR48079:SF6">
    <property type="entry name" value="NAD(P)-BINDING DOMAIN-CONTAINING PROTEIN-RELATED"/>
    <property type="match status" value="1"/>
</dbReference>
<evidence type="ECO:0000313" key="2">
    <source>
        <dbReference type="EMBL" id="MFC5590950.1"/>
    </source>
</evidence>
<dbReference type="Gene3D" id="3.40.50.720">
    <property type="entry name" value="NAD(P)-binding Rossmann-like Domain"/>
    <property type="match status" value="1"/>
</dbReference>
<dbReference type="SUPFAM" id="SSF51735">
    <property type="entry name" value="NAD(P)-binding Rossmann-fold domains"/>
    <property type="match status" value="1"/>
</dbReference>
<comment type="caution">
    <text evidence="2">The sequence shown here is derived from an EMBL/GenBank/DDBJ whole genome shotgun (WGS) entry which is preliminary data.</text>
</comment>
<dbReference type="RefSeq" id="WP_381438131.1">
    <property type="nucleotide sequence ID" value="NZ_JBHSNO010000014.1"/>
</dbReference>
<dbReference type="Pfam" id="PF13460">
    <property type="entry name" value="NAD_binding_10"/>
    <property type="match status" value="1"/>
</dbReference>
<dbReference type="EMBL" id="JBHSNO010000014">
    <property type="protein sequence ID" value="MFC5590950.1"/>
    <property type="molecule type" value="Genomic_DNA"/>
</dbReference>
<name>A0ABW0TND8_9BACL</name>
<reference evidence="3" key="1">
    <citation type="journal article" date="2019" name="Int. J. Syst. Evol. Microbiol.">
        <title>The Global Catalogue of Microorganisms (GCM) 10K type strain sequencing project: providing services to taxonomists for standard genome sequencing and annotation.</title>
        <authorList>
            <consortium name="The Broad Institute Genomics Platform"/>
            <consortium name="The Broad Institute Genome Sequencing Center for Infectious Disease"/>
            <person name="Wu L."/>
            <person name="Ma J."/>
        </authorList>
    </citation>
    <scope>NUCLEOTIDE SEQUENCE [LARGE SCALE GENOMIC DNA]</scope>
    <source>
        <strain evidence="3">CGMCC 4.1434</strain>
    </source>
</reference>
<keyword evidence="3" id="KW-1185">Reference proteome</keyword>
<sequence length="323" mass="36624">MKKALVLGASGGMGYALVTELVSRGIDVVAFARGREKLDELYKEESKVSTFRGNALVENDVAQAAEGVDVIFHALNFSYEEWHETHPVCIDIIIRVAEAQRAKIALVDNIYAYGAPQNKKITEDIKKDPHTKKGKIRLKMENALMASNIPSLIVHFPDFYGPHAGNTMLHETLKNVVQHKTANFVGNTHVKREFLYTFDGAKAMVELALRDNAYNQNWNIPAIHPITGEELIKILREEVGYERSFRTISKTVIRFIGLFQPFMRELVEMMYLTEAPVILSGEKYEHEIGPIPATSYREGIMKTLNWMKEQDPQAKQISKPIHQ</sequence>
<protein>
    <submittedName>
        <fullName evidence="2">SDR family NAD(P)-dependent oxidoreductase</fullName>
    </submittedName>
</protein>
<dbReference type="InterPro" id="IPR051783">
    <property type="entry name" value="NAD(P)-dependent_oxidoreduct"/>
</dbReference>
<organism evidence="2 3">
    <name type="scientific">Sporosarcina soli</name>
    <dbReference type="NCBI Taxonomy" id="334736"/>
    <lineage>
        <taxon>Bacteria</taxon>
        <taxon>Bacillati</taxon>
        <taxon>Bacillota</taxon>
        <taxon>Bacilli</taxon>
        <taxon>Bacillales</taxon>
        <taxon>Caryophanaceae</taxon>
        <taxon>Sporosarcina</taxon>
    </lineage>
</organism>
<evidence type="ECO:0000313" key="3">
    <source>
        <dbReference type="Proteomes" id="UP001596109"/>
    </source>
</evidence>
<dbReference type="PANTHER" id="PTHR48079">
    <property type="entry name" value="PROTEIN YEEZ"/>
    <property type="match status" value="1"/>
</dbReference>
<dbReference type="Proteomes" id="UP001596109">
    <property type="component" value="Unassembled WGS sequence"/>
</dbReference>
<accession>A0ABW0TND8</accession>
<evidence type="ECO:0000259" key="1">
    <source>
        <dbReference type="Pfam" id="PF13460"/>
    </source>
</evidence>
<dbReference type="InterPro" id="IPR016040">
    <property type="entry name" value="NAD(P)-bd_dom"/>
</dbReference>
<dbReference type="InterPro" id="IPR036291">
    <property type="entry name" value="NAD(P)-bd_dom_sf"/>
</dbReference>
<feature type="domain" description="NAD(P)-binding" evidence="1">
    <location>
        <begin position="8"/>
        <end position="163"/>
    </location>
</feature>